<evidence type="ECO:0000313" key="4">
    <source>
        <dbReference type="Proteomes" id="UP000035062"/>
    </source>
</evidence>
<dbReference type="UniPathway" id="UPA00232"/>
<feature type="domain" description="SCP2" evidence="2">
    <location>
        <begin position="52"/>
        <end position="141"/>
    </location>
</feature>
<dbReference type="AlphaFoldDB" id="I9DPX1"/>
<dbReference type="GO" id="GO:0006744">
    <property type="term" value="P:ubiquinone biosynthetic process"/>
    <property type="evidence" value="ECO:0007669"/>
    <property type="project" value="UniProtKB-UniRule"/>
</dbReference>
<dbReference type="EMBL" id="AKKU01000025">
    <property type="protein sequence ID" value="EIW88075.1"/>
    <property type="molecule type" value="Genomic_DNA"/>
</dbReference>
<keyword evidence="1" id="KW-0831">Ubiquinone biosynthesis</keyword>
<dbReference type="InterPro" id="IPR003033">
    <property type="entry name" value="SCP2_sterol-bd_dom"/>
</dbReference>
<comment type="similarity">
    <text evidence="1">Belongs to the UbiT family.</text>
</comment>
<dbReference type="InterPro" id="IPR036527">
    <property type="entry name" value="SCP2_sterol-bd_dom_sf"/>
</dbReference>
<protein>
    <recommendedName>
        <fullName evidence="1">Ubiquinone biosynthesis accessory factor UbiT</fullName>
    </recommendedName>
</protein>
<evidence type="ECO:0000259" key="2">
    <source>
        <dbReference type="Pfam" id="PF02036"/>
    </source>
</evidence>
<reference evidence="3 4" key="1">
    <citation type="journal article" date="2012" name="J. Bacteriol.">
        <title>Genome Sequence of Pectin-Degrading Alishewanella agri, Isolated from Landfill Soil.</title>
        <authorList>
            <person name="Kim J."/>
            <person name="Jung J."/>
            <person name="Sung J.S."/>
            <person name="Chun J."/>
            <person name="Park W."/>
        </authorList>
    </citation>
    <scope>NUCLEOTIDE SEQUENCE [LARGE SCALE GENOMIC DNA]</scope>
    <source>
        <strain evidence="3 4">BL06</strain>
    </source>
</reference>
<name>I9DPX1_9ALTE</name>
<dbReference type="Pfam" id="PF02036">
    <property type="entry name" value="SCP2"/>
    <property type="match status" value="1"/>
</dbReference>
<evidence type="ECO:0000313" key="3">
    <source>
        <dbReference type="EMBL" id="EIW88075.1"/>
    </source>
</evidence>
<dbReference type="PATRIC" id="fig|1195246.3.peg.2530"/>
<sequence length="180" mass="20131">MGGFYMFDIKRVSHKLVALLPTLAQRVQQLTPKRVQQQGLTLLLNKFFQPELTAGSLDFLAQRYLVLQVSDWQLSFAITLKNNKLQVELASVQQDLLIKASSQDFLDLICGKVDPDTLFFRRRLSMLGDTELGLYCKNLLDTIELSRLPPPLPALLLSWQSLLATAEVAADQTATVPGSL</sequence>
<dbReference type="Gene3D" id="3.30.1050.10">
    <property type="entry name" value="SCP2 sterol-binding domain"/>
    <property type="match status" value="1"/>
</dbReference>
<proteinExistence type="inferred from homology"/>
<comment type="function">
    <text evidence="1">Required for O(2)-independent ubiquinone (coenzyme Q) biosynthesis. Likely functions as an accessory factor.</text>
</comment>
<accession>I9DPX1</accession>
<dbReference type="InterPro" id="IPR016830">
    <property type="entry name" value="UbiT"/>
</dbReference>
<dbReference type="STRING" id="1195246.AGRI_12756"/>
<organism evidence="3 4">
    <name type="scientific">Alishewanella agri BL06</name>
    <dbReference type="NCBI Taxonomy" id="1195246"/>
    <lineage>
        <taxon>Bacteria</taxon>
        <taxon>Pseudomonadati</taxon>
        <taxon>Pseudomonadota</taxon>
        <taxon>Gammaproteobacteria</taxon>
        <taxon>Alteromonadales</taxon>
        <taxon>Alteromonadaceae</taxon>
        <taxon>Alishewanella</taxon>
    </lineage>
</organism>
<dbReference type="Proteomes" id="UP000035062">
    <property type="component" value="Unassembled WGS sequence"/>
</dbReference>
<comment type="caution">
    <text evidence="3">The sequence shown here is derived from an EMBL/GenBank/DDBJ whole genome shotgun (WGS) entry which is preliminary data.</text>
</comment>
<gene>
    <name evidence="1" type="primary">ubiT</name>
    <name evidence="3" type="ORF">AGRI_12756</name>
</gene>
<dbReference type="SUPFAM" id="SSF55718">
    <property type="entry name" value="SCP-like"/>
    <property type="match status" value="1"/>
</dbReference>
<dbReference type="eggNOG" id="COG3154">
    <property type="taxonomic scope" value="Bacteria"/>
</dbReference>
<evidence type="ECO:0000256" key="1">
    <source>
        <dbReference type="HAMAP-Rule" id="MF_02231"/>
    </source>
</evidence>
<comment type="pathway">
    <text evidence="1">Cofactor biosynthesis; ubiquinone biosynthesis.</text>
</comment>
<keyword evidence="4" id="KW-1185">Reference proteome</keyword>
<dbReference type="HAMAP" id="MF_02231">
    <property type="entry name" value="UbiT"/>
    <property type="match status" value="1"/>
</dbReference>